<organism evidence="3 4">
    <name type="scientific">Ceriporiopsis subvermispora (strain B)</name>
    <name type="common">White-rot fungus</name>
    <name type="synonym">Gelatoporia subvermispora</name>
    <dbReference type="NCBI Taxonomy" id="914234"/>
    <lineage>
        <taxon>Eukaryota</taxon>
        <taxon>Fungi</taxon>
        <taxon>Dikarya</taxon>
        <taxon>Basidiomycota</taxon>
        <taxon>Agaricomycotina</taxon>
        <taxon>Agaricomycetes</taxon>
        <taxon>Polyporales</taxon>
        <taxon>Gelatoporiaceae</taxon>
        <taxon>Gelatoporia</taxon>
    </lineage>
</organism>
<protein>
    <recommendedName>
        <fullName evidence="2">Mediator complex subunit 16 C-terminal domain-containing protein</fullName>
    </recommendedName>
</protein>
<evidence type="ECO:0000256" key="1">
    <source>
        <dbReference type="SAM" id="MobiDB-lite"/>
    </source>
</evidence>
<sequence length="906" mass="99041">MHSTGPSTSAMHEPKLSMSSKGKAREDTHWQLGWWDLASTSSPRKPLAWSPSSLLLRAHPSQPLVLVSHFPSGRQFVLPSPQPLLTATAAYGPPTIIAVCPTDDWCFAFFPGRGGDGVGCLWKRGAQLDNWSVRDCFSFPSKAGVVAAEWTCAHREWVVSEAGSSSRVPPRGPISPHRAPTLVLVTQDHFIHIYFIPPHVQPGAKSMRASLLRATVIADPKETLPPEASGGPGGDRVCINATIGLGYNDSTMVVAMRSHLLPPQHADRSLHDPMGLGLPLEMAHGSAADDPFASEWDMWGEDPTIQLCEVHLDYKNVPRLVTKPINPLLDTPAQLAEFRFVYEPPMSPLASPTKDPRKLAKGIESGPFLVATFLDFGDYTAPPKSEIQTYSFQKKESPSGSGVSGWVPRSEAKRIFEDKVVSFIVPSMPKGAVLAGFLDLHGSIPSRRSKIRETIIGHVSVLRIPDLRTDEQWDTSPLVARVDHLGQHTPLSVAVSPNHTLLCTLPSATLGVQLCIHPVPHRRPHTLAPSRHPQSDLARALVHALRARYSFSDVTHVLSLPTAPLEAISQTLYHALTLLSLDSNGLLDMWTANMLSAATEVYLARAKKVDGEEKDQLTQSWKFAHDIASLSACCSAFEDCQEGDEYDLDAVWQLVGVSGWLIEMLERLLRLCIVTGHASDAPQEKTFTFEDTASSISPLPSLDAPDFLLLGHPFALSRLYSALMHVKRFRDQVTSLSPKGENAYLARDTLIDIVGNSGIDLGALSSVLHSFMQETNFASAEDLRLSLAACCPTPSLKPHLRKIAEKIQNSDVVDRPRLFIKPADLVDGVNRLSMEAQPAKEKGIDVVSKGLLPRRNAGLLCARCGGRSETAETSVGVASVRWRIWEKSWMFRCVCGGSWLRANPPI</sequence>
<name>M2PNJ1_CERS8</name>
<keyword evidence="4" id="KW-1185">Reference proteome</keyword>
<accession>M2PNJ1</accession>
<feature type="region of interest" description="Disordered" evidence="1">
    <location>
        <begin position="1"/>
        <end position="22"/>
    </location>
</feature>
<dbReference type="InterPro" id="IPR048339">
    <property type="entry name" value="Mediator_Med16_C"/>
</dbReference>
<evidence type="ECO:0000313" key="4">
    <source>
        <dbReference type="Proteomes" id="UP000016930"/>
    </source>
</evidence>
<proteinExistence type="predicted"/>
<evidence type="ECO:0000259" key="2">
    <source>
        <dbReference type="Pfam" id="PF20719"/>
    </source>
</evidence>
<dbReference type="OrthoDB" id="2535907at2759"/>
<feature type="domain" description="Mediator complex subunit 16 C-terminal" evidence="2">
    <location>
        <begin position="844"/>
        <end position="900"/>
    </location>
</feature>
<dbReference type="AlphaFoldDB" id="M2PNJ1"/>
<feature type="compositionally biased region" description="Polar residues" evidence="1">
    <location>
        <begin position="1"/>
        <end position="10"/>
    </location>
</feature>
<dbReference type="HOGENOM" id="CLU_016307_0_0_1"/>
<dbReference type="EMBL" id="KB445795">
    <property type="protein sequence ID" value="EMD37984.1"/>
    <property type="molecule type" value="Genomic_DNA"/>
</dbReference>
<dbReference type="Proteomes" id="UP000016930">
    <property type="component" value="Unassembled WGS sequence"/>
</dbReference>
<gene>
    <name evidence="3" type="ORF">CERSUDRAFT_113104</name>
</gene>
<dbReference type="STRING" id="914234.M2PNJ1"/>
<reference evidence="3 4" key="1">
    <citation type="journal article" date="2012" name="Proc. Natl. Acad. Sci. U.S.A.">
        <title>Comparative genomics of Ceriporiopsis subvermispora and Phanerochaete chrysosporium provide insight into selective ligninolysis.</title>
        <authorList>
            <person name="Fernandez-Fueyo E."/>
            <person name="Ruiz-Duenas F.J."/>
            <person name="Ferreira P."/>
            <person name="Floudas D."/>
            <person name="Hibbett D.S."/>
            <person name="Canessa P."/>
            <person name="Larrondo L.F."/>
            <person name="James T.Y."/>
            <person name="Seelenfreund D."/>
            <person name="Lobos S."/>
            <person name="Polanco R."/>
            <person name="Tello M."/>
            <person name="Honda Y."/>
            <person name="Watanabe T."/>
            <person name="Watanabe T."/>
            <person name="Ryu J.S."/>
            <person name="Kubicek C.P."/>
            <person name="Schmoll M."/>
            <person name="Gaskell J."/>
            <person name="Hammel K.E."/>
            <person name="St John F.J."/>
            <person name="Vanden Wymelenberg A."/>
            <person name="Sabat G."/>
            <person name="Splinter BonDurant S."/>
            <person name="Syed K."/>
            <person name="Yadav J.S."/>
            <person name="Doddapaneni H."/>
            <person name="Subramanian V."/>
            <person name="Lavin J.L."/>
            <person name="Oguiza J.A."/>
            <person name="Perez G."/>
            <person name="Pisabarro A.G."/>
            <person name="Ramirez L."/>
            <person name="Santoyo F."/>
            <person name="Master E."/>
            <person name="Coutinho P.M."/>
            <person name="Henrissat B."/>
            <person name="Lombard V."/>
            <person name="Magnuson J.K."/>
            <person name="Kuees U."/>
            <person name="Hori C."/>
            <person name="Igarashi K."/>
            <person name="Samejima M."/>
            <person name="Held B.W."/>
            <person name="Barry K.W."/>
            <person name="LaButti K.M."/>
            <person name="Lapidus A."/>
            <person name="Lindquist E.A."/>
            <person name="Lucas S.M."/>
            <person name="Riley R."/>
            <person name="Salamov A.A."/>
            <person name="Hoffmeister D."/>
            <person name="Schwenk D."/>
            <person name="Hadar Y."/>
            <person name="Yarden O."/>
            <person name="de Vries R.P."/>
            <person name="Wiebenga A."/>
            <person name="Stenlid J."/>
            <person name="Eastwood D."/>
            <person name="Grigoriev I.V."/>
            <person name="Berka R.M."/>
            <person name="Blanchette R.A."/>
            <person name="Kersten P."/>
            <person name="Martinez A.T."/>
            <person name="Vicuna R."/>
            <person name="Cullen D."/>
        </authorList>
    </citation>
    <scope>NUCLEOTIDE SEQUENCE [LARGE SCALE GENOMIC DNA]</scope>
    <source>
        <strain evidence="3 4">B</strain>
    </source>
</reference>
<evidence type="ECO:0000313" key="3">
    <source>
        <dbReference type="EMBL" id="EMD37984.1"/>
    </source>
</evidence>
<dbReference type="Pfam" id="PF20719">
    <property type="entry name" value="Med16_C"/>
    <property type="match status" value="1"/>
</dbReference>